<keyword evidence="2" id="KW-0677">Repeat</keyword>
<dbReference type="GO" id="GO:0017070">
    <property type="term" value="F:U6 snRNA binding"/>
    <property type="evidence" value="ECO:0007669"/>
    <property type="project" value="TreeGrafter"/>
</dbReference>
<dbReference type="InterPro" id="IPR019775">
    <property type="entry name" value="WD40_repeat_CS"/>
</dbReference>
<dbReference type="InterPro" id="IPR036322">
    <property type="entry name" value="WD40_repeat_dom_sf"/>
</dbReference>
<name>A0A6U9RY58_9CHLO</name>
<evidence type="ECO:0000259" key="4">
    <source>
        <dbReference type="SMART" id="SM00500"/>
    </source>
</evidence>
<dbReference type="Pfam" id="PF00400">
    <property type="entry name" value="WD40"/>
    <property type="match status" value="6"/>
</dbReference>
<accession>A0A6U9RY58</accession>
<evidence type="ECO:0000313" key="5">
    <source>
        <dbReference type="EMBL" id="CAE0612435.1"/>
    </source>
</evidence>
<gene>
    <name evidence="5" type="ORF">PSAL00342_LOCUS6331</name>
    <name evidence="6" type="ORF">PSAL00342_LOCUS6333</name>
</gene>
<dbReference type="InterPro" id="IPR015943">
    <property type="entry name" value="WD40/YVTN_repeat-like_dom_sf"/>
</dbReference>
<dbReference type="GO" id="GO:0030621">
    <property type="term" value="F:U4 snRNA binding"/>
    <property type="evidence" value="ECO:0007669"/>
    <property type="project" value="TreeGrafter"/>
</dbReference>
<dbReference type="AlphaFoldDB" id="A0A6U9RY58"/>
<feature type="repeat" description="WD" evidence="3">
    <location>
        <begin position="341"/>
        <end position="382"/>
    </location>
</feature>
<dbReference type="SMART" id="SM00320">
    <property type="entry name" value="WD40"/>
    <property type="match status" value="7"/>
</dbReference>
<dbReference type="CDD" id="cd00200">
    <property type="entry name" value="WD40"/>
    <property type="match status" value="1"/>
</dbReference>
<organism evidence="6">
    <name type="scientific">Picocystis salinarum</name>
    <dbReference type="NCBI Taxonomy" id="88271"/>
    <lineage>
        <taxon>Eukaryota</taxon>
        <taxon>Viridiplantae</taxon>
        <taxon>Chlorophyta</taxon>
        <taxon>Picocystophyceae</taxon>
        <taxon>Picocystales</taxon>
        <taxon>Picocystaceae</taxon>
        <taxon>Picocystis</taxon>
    </lineage>
</organism>
<dbReference type="InterPro" id="IPR020472">
    <property type="entry name" value="WD40_PAC1"/>
</dbReference>
<dbReference type="Gene3D" id="4.10.280.110">
    <property type="entry name" value="Pre-mRNA processing factor 4 domain"/>
    <property type="match status" value="1"/>
</dbReference>
<dbReference type="InterPro" id="IPR001680">
    <property type="entry name" value="WD40_rpt"/>
</dbReference>
<protein>
    <recommendedName>
        <fullName evidence="4">Pre-mRNA processing factor 4 (PRP4)-like domain-containing protein</fullName>
    </recommendedName>
</protein>
<dbReference type="SUPFAM" id="SSF50978">
    <property type="entry name" value="WD40 repeat-like"/>
    <property type="match status" value="1"/>
</dbReference>
<evidence type="ECO:0000256" key="1">
    <source>
        <dbReference type="ARBA" id="ARBA00022574"/>
    </source>
</evidence>
<dbReference type="EMBL" id="HBIS01006979">
    <property type="protein sequence ID" value="CAE0612435.1"/>
    <property type="molecule type" value="Transcribed_RNA"/>
</dbReference>
<evidence type="ECO:0000256" key="3">
    <source>
        <dbReference type="PROSITE-ProRule" id="PRU00221"/>
    </source>
</evidence>
<dbReference type="SUPFAM" id="SSF158230">
    <property type="entry name" value="PRP4-like"/>
    <property type="match status" value="1"/>
</dbReference>
<dbReference type="EMBL" id="HBIS01006981">
    <property type="protein sequence ID" value="CAE0612437.1"/>
    <property type="molecule type" value="Transcribed_RNA"/>
</dbReference>
<dbReference type="PANTHER" id="PTHR19846">
    <property type="entry name" value="WD40 REPEAT PROTEIN"/>
    <property type="match status" value="1"/>
</dbReference>
<dbReference type="Pfam" id="PF08799">
    <property type="entry name" value="PRP4"/>
    <property type="match status" value="1"/>
</dbReference>
<dbReference type="GO" id="GO:0046540">
    <property type="term" value="C:U4/U6 x U5 tri-snRNP complex"/>
    <property type="evidence" value="ECO:0007669"/>
    <property type="project" value="TreeGrafter"/>
</dbReference>
<keyword evidence="1 3" id="KW-0853">WD repeat</keyword>
<dbReference type="Gene3D" id="2.130.10.10">
    <property type="entry name" value="YVTN repeat-like/Quinoprotein amine dehydrogenase"/>
    <property type="match status" value="2"/>
</dbReference>
<feature type="repeat" description="WD" evidence="3">
    <location>
        <begin position="383"/>
        <end position="425"/>
    </location>
</feature>
<proteinExistence type="predicted"/>
<dbReference type="PROSITE" id="PS50082">
    <property type="entry name" value="WD_REPEATS_2"/>
    <property type="match status" value="5"/>
</dbReference>
<dbReference type="InterPro" id="IPR036285">
    <property type="entry name" value="PRP4-like_sf"/>
</dbReference>
<dbReference type="GO" id="GO:0000398">
    <property type="term" value="P:mRNA splicing, via spliceosome"/>
    <property type="evidence" value="ECO:0007669"/>
    <property type="project" value="TreeGrafter"/>
</dbReference>
<dbReference type="PANTHER" id="PTHR19846:SF0">
    <property type="entry name" value="PRE-MRNA PROCESSING FACTOR 4"/>
    <property type="match status" value="1"/>
</dbReference>
<feature type="repeat" description="WD" evidence="3">
    <location>
        <begin position="426"/>
        <end position="457"/>
    </location>
</feature>
<feature type="repeat" description="WD" evidence="3">
    <location>
        <begin position="257"/>
        <end position="298"/>
    </location>
</feature>
<feature type="repeat" description="WD" evidence="3">
    <location>
        <begin position="299"/>
        <end position="340"/>
    </location>
</feature>
<dbReference type="PROSITE" id="PS50294">
    <property type="entry name" value="WD_REPEATS_REGION"/>
    <property type="match status" value="3"/>
</dbReference>
<dbReference type="InterPro" id="IPR014906">
    <property type="entry name" value="PRP4-like"/>
</dbReference>
<evidence type="ECO:0000313" key="6">
    <source>
        <dbReference type="EMBL" id="CAE0612437.1"/>
    </source>
</evidence>
<reference evidence="6" key="1">
    <citation type="submission" date="2021-01" db="EMBL/GenBank/DDBJ databases">
        <authorList>
            <person name="Corre E."/>
            <person name="Pelletier E."/>
            <person name="Niang G."/>
            <person name="Scheremetjew M."/>
            <person name="Finn R."/>
            <person name="Kale V."/>
            <person name="Holt S."/>
            <person name="Cochrane G."/>
            <person name="Meng A."/>
            <person name="Brown T."/>
            <person name="Cohen L."/>
        </authorList>
    </citation>
    <scope>NUCLEOTIDE SEQUENCE</scope>
    <source>
        <strain evidence="6">CCMP1897</strain>
    </source>
</reference>
<dbReference type="PROSITE" id="PS00678">
    <property type="entry name" value="WD_REPEATS_1"/>
    <property type="match status" value="1"/>
</dbReference>
<dbReference type="FunFam" id="2.130.10.10:FF:000411">
    <property type="entry name" value="U4/U6 small nuclear ribonucleoprotein Prp4"/>
    <property type="match status" value="1"/>
</dbReference>
<dbReference type="PRINTS" id="PR00320">
    <property type="entry name" value="GPROTEINBRPT"/>
</dbReference>
<evidence type="ECO:0000256" key="2">
    <source>
        <dbReference type="ARBA" id="ARBA00022737"/>
    </source>
</evidence>
<dbReference type="SMART" id="SM00500">
    <property type="entry name" value="SFM"/>
    <property type="match status" value="1"/>
</dbReference>
<feature type="domain" description="Pre-mRNA processing factor 4 (PRP4)-like" evidence="4">
    <location>
        <begin position="35"/>
        <end position="86"/>
    </location>
</feature>
<sequence>MVDGRNPHDAKWEEQRKTVEEHEWQRKMRQVPVPVHDQTVRMYLRRWKEPVTLFGEEEMERRDRLRRCIAQRERDGNDLPNEWMEPHVAYERDEDETMDVDRADPPEIFYTVGCDDLERTRRKWAVESLRRAKQRIECETDERHRTNKRSARALFEQNARRLVLEHSQAAHRRPVVGCSLSNGGDTVATCIWDGTCRLWDGNDLRGKTTFAAHEERCTDVRIHPSYRAGVDGPCAATGSSDGTAKRWDNRGGNLATYKGHADRVARIAFHPYGDHLATTSFDRTRRLWDVETAAELLLQEGHSRAVYALAFQCDVSWSVSGRLDAVGWVWDLRTGRHIHTLTGHIKPILAVDVAEDGYTVATAGEDHTCRLWDLRQRRCIYTLPAHSSLISAACFETKQGGTLLTASYDGTVRLWSTTTYACLNTLKAHEGKVAAVAVAAEAALVFSAGFDKSLKRWCVDREGERPNASWTKRFVMPRACVGCTNRE</sequence>